<evidence type="ECO:0000313" key="2">
    <source>
        <dbReference type="Proteomes" id="UP000516745"/>
    </source>
</evidence>
<name>A0A7H2TDD9_9GAMM</name>
<sequence>MENLKNPLKSLSNIDRLFIELEILGENKMSELKLYTFFCVEYQEINTPIIEVIIDRSLNFIGDITEYIGQHVYKYYPYDNPIFPGNKYYFGGTSADAFFDCLTDYLNLRNKNVMLCLKILSKNEGVADKELFLFLNAIAIAMLSYDYDSRLKVYISKEILDIYLKESKRLLDLDTHPDDFVVY</sequence>
<dbReference type="EMBL" id="CP061565">
    <property type="protein sequence ID" value="QNX09772.1"/>
    <property type="molecule type" value="Genomic_DNA"/>
</dbReference>
<evidence type="ECO:0000313" key="1">
    <source>
        <dbReference type="EMBL" id="QNX09772.1"/>
    </source>
</evidence>
<reference evidence="1 2" key="2">
    <citation type="submission" date="2020-09" db="EMBL/GenBank/DDBJ databases">
        <authorList>
            <person name="Chen F.-J."/>
            <person name="Lee Y.-T."/>
        </authorList>
    </citation>
    <scope>NUCLEOTIDE SEQUENCE [LARGE SCALE GENOMIC DNA]</scope>
    <source>
        <strain evidence="1 2">AS72</strain>
    </source>
</reference>
<gene>
    <name evidence="1" type="ORF">IC795_06320</name>
</gene>
<proteinExistence type="predicted"/>
<protein>
    <submittedName>
        <fullName evidence="1">Uncharacterized protein</fullName>
    </submittedName>
</protein>
<accession>A0A7H2TDD9</accession>
<dbReference type="AlphaFoldDB" id="A0A7H2TDD9"/>
<dbReference type="Proteomes" id="UP000516745">
    <property type="component" value="Chromosome"/>
</dbReference>
<reference evidence="2" key="1">
    <citation type="submission" date="2020-09" db="EMBL/GenBank/DDBJ databases">
        <title>Clinical and molecular characterization of Acinetobacter seifertii in Taiwan.</title>
        <authorList>
            <person name="Li L.-H."/>
            <person name="Yang Y.-S."/>
            <person name="Sun J.-R."/>
            <person name="Huang T.-W."/>
            <person name="Huang W.-C."/>
            <person name="Wang Y.-C."/>
            <person name="Kuo T.-H."/>
            <person name="Kuo S.-C."/>
            <person name="Chen T.-L."/>
        </authorList>
    </citation>
    <scope>NUCLEOTIDE SEQUENCE [LARGE SCALE GENOMIC DNA]</scope>
    <source>
        <strain evidence="2">AS72</strain>
    </source>
</reference>
<organism evidence="1 2">
    <name type="scientific">Acinetobacter seifertii</name>
    <dbReference type="NCBI Taxonomy" id="1530123"/>
    <lineage>
        <taxon>Bacteria</taxon>
        <taxon>Pseudomonadati</taxon>
        <taxon>Pseudomonadota</taxon>
        <taxon>Gammaproteobacteria</taxon>
        <taxon>Moraxellales</taxon>
        <taxon>Moraxellaceae</taxon>
        <taxon>Acinetobacter</taxon>
        <taxon>Acinetobacter calcoaceticus/baumannii complex</taxon>
    </lineage>
</organism>